<reference evidence="5 6" key="1">
    <citation type="submission" date="2023-03" db="EMBL/GenBank/DDBJ databases">
        <title>Bacillus Genome Sequencing.</title>
        <authorList>
            <person name="Dunlap C."/>
        </authorList>
    </citation>
    <scope>NUCLEOTIDE SEQUENCE [LARGE SCALE GENOMIC DNA]</scope>
    <source>
        <strain evidence="5 6">NRS-52</strain>
    </source>
</reference>
<proteinExistence type="inferred from homology"/>
<protein>
    <submittedName>
        <fullName evidence="5">GNAT family protein</fullName>
        <ecNumber evidence="5">2.-.-.-</ecNumber>
    </submittedName>
</protein>
<dbReference type="EC" id="2.-.-.-" evidence="5"/>
<evidence type="ECO:0000259" key="4">
    <source>
        <dbReference type="PROSITE" id="PS51186"/>
    </source>
</evidence>
<name>A0ABU6PWX8_9BACL</name>
<comment type="similarity">
    <text evidence="3">Belongs to the acetyltransferase family. RimJ subfamily.</text>
</comment>
<keyword evidence="1 5" id="KW-0808">Transferase</keyword>
<dbReference type="GO" id="GO:0016740">
    <property type="term" value="F:transferase activity"/>
    <property type="evidence" value="ECO:0007669"/>
    <property type="project" value="UniProtKB-KW"/>
</dbReference>
<dbReference type="Gene3D" id="3.40.630.30">
    <property type="match status" value="1"/>
</dbReference>
<dbReference type="PROSITE" id="PS51186">
    <property type="entry name" value="GNAT"/>
    <property type="match status" value="1"/>
</dbReference>
<evidence type="ECO:0000313" key="5">
    <source>
        <dbReference type="EMBL" id="MED5019390.1"/>
    </source>
</evidence>
<gene>
    <name evidence="5" type="ORF">P9847_18980</name>
</gene>
<organism evidence="5 6">
    <name type="scientific">Paenibacillus chibensis</name>
    <dbReference type="NCBI Taxonomy" id="59846"/>
    <lineage>
        <taxon>Bacteria</taxon>
        <taxon>Bacillati</taxon>
        <taxon>Bacillota</taxon>
        <taxon>Bacilli</taxon>
        <taxon>Bacillales</taxon>
        <taxon>Paenibacillaceae</taxon>
        <taxon>Paenibacillus</taxon>
    </lineage>
</organism>
<comment type="caution">
    <text evidence="5">The sequence shown here is derived from an EMBL/GenBank/DDBJ whole genome shotgun (WGS) entry which is preliminary data.</text>
</comment>
<dbReference type="InterPro" id="IPR000182">
    <property type="entry name" value="GNAT_dom"/>
</dbReference>
<dbReference type="RefSeq" id="WP_246049465.1">
    <property type="nucleotide sequence ID" value="NZ_BIMK01000010.1"/>
</dbReference>
<dbReference type="InterPro" id="IPR016181">
    <property type="entry name" value="Acyl_CoA_acyltransferase"/>
</dbReference>
<accession>A0ABU6PWX8</accession>
<dbReference type="PANTHER" id="PTHR43792:SF8">
    <property type="entry name" value="[RIBOSOMAL PROTEIN US5]-ALANINE N-ACETYLTRANSFERASE"/>
    <property type="match status" value="1"/>
</dbReference>
<evidence type="ECO:0000256" key="3">
    <source>
        <dbReference type="ARBA" id="ARBA00038502"/>
    </source>
</evidence>
<feature type="domain" description="N-acetyltransferase" evidence="4">
    <location>
        <begin position="22"/>
        <end position="178"/>
    </location>
</feature>
<evidence type="ECO:0000256" key="1">
    <source>
        <dbReference type="ARBA" id="ARBA00022679"/>
    </source>
</evidence>
<keyword evidence="6" id="KW-1185">Reference proteome</keyword>
<keyword evidence="2" id="KW-0012">Acyltransferase</keyword>
<dbReference type="SUPFAM" id="SSF55729">
    <property type="entry name" value="Acyl-CoA N-acyltransferases (Nat)"/>
    <property type="match status" value="1"/>
</dbReference>
<dbReference type="Proteomes" id="UP001343257">
    <property type="component" value="Unassembled WGS sequence"/>
</dbReference>
<dbReference type="EMBL" id="JARTLD010000048">
    <property type="protein sequence ID" value="MED5019390.1"/>
    <property type="molecule type" value="Genomic_DNA"/>
</dbReference>
<sequence>MTNKDGRCELQLLHKEHAQALLDLRRRNHNYLQPFEPLRDPSYFTLESQETDILSGMGDKDLASSRLFGIFLRETGELVGRVALTGIARGPFQNANLGYFIAEEQQGKGFMTEAVRLCVGYAFDELGLHRVQAGVMPRNTPSQRVLEKAGFRREGLAERYLRINGVWEDHILYAITREDWE</sequence>
<evidence type="ECO:0000313" key="6">
    <source>
        <dbReference type="Proteomes" id="UP001343257"/>
    </source>
</evidence>
<dbReference type="Pfam" id="PF13302">
    <property type="entry name" value="Acetyltransf_3"/>
    <property type="match status" value="1"/>
</dbReference>
<dbReference type="PANTHER" id="PTHR43792">
    <property type="entry name" value="GNAT FAMILY, PUTATIVE (AFU_ORTHOLOGUE AFUA_3G00765)-RELATED-RELATED"/>
    <property type="match status" value="1"/>
</dbReference>
<evidence type="ECO:0000256" key="2">
    <source>
        <dbReference type="ARBA" id="ARBA00023315"/>
    </source>
</evidence>
<dbReference type="InterPro" id="IPR051531">
    <property type="entry name" value="N-acetyltransferase"/>
</dbReference>